<reference evidence="2 3" key="1">
    <citation type="journal article" date="2015" name="BMC Genomics">
        <title>Genome mining reveals unlocked bioactive potential of marine Gram-negative bacteria.</title>
        <authorList>
            <person name="Machado H."/>
            <person name="Sonnenschein E.C."/>
            <person name="Melchiorsen J."/>
            <person name="Gram L."/>
        </authorList>
    </citation>
    <scope>NUCLEOTIDE SEQUENCE [LARGE SCALE GENOMIC DNA]</scope>
    <source>
        <strain evidence="2 3">S2471</strain>
    </source>
</reference>
<evidence type="ECO:0000313" key="3">
    <source>
        <dbReference type="Proteomes" id="UP000033452"/>
    </source>
</evidence>
<evidence type="ECO:0000256" key="1">
    <source>
        <dbReference type="SAM" id="Phobius"/>
    </source>
</evidence>
<proteinExistence type="predicted"/>
<keyword evidence="3" id="KW-1185">Reference proteome</keyword>
<dbReference type="PATRIC" id="fig|43658.5.peg.1685"/>
<keyword evidence="1" id="KW-1133">Transmembrane helix</keyword>
<organism evidence="2 3">
    <name type="scientific">Pseudoalteromonas rubra</name>
    <dbReference type="NCBI Taxonomy" id="43658"/>
    <lineage>
        <taxon>Bacteria</taxon>
        <taxon>Pseudomonadati</taxon>
        <taxon>Pseudomonadota</taxon>
        <taxon>Gammaproteobacteria</taxon>
        <taxon>Alteromonadales</taxon>
        <taxon>Pseudoalteromonadaceae</taxon>
        <taxon>Pseudoalteromonas</taxon>
    </lineage>
</organism>
<dbReference type="Proteomes" id="UP000033452">
    <property type="component" value="Unassembled WGS sequence"/>
</dbReference>
<evidence type="ECO:0000313" key="2">
    <source>
        <dbReference type="EMBL" id="KJZ10165.1"/>
    </source>
</evidence>
<name>A0A0F4QSE0_9GAMM</name>
<dbReference type="RefSeq" id="WP_046004440.1">
    <property type="nucleotide sequence ID" value="NZ_JXYA01000016.1"/>
</dbReference>
<sequence>MLQRFLGYVLFIPFIVFYSYVLGPVLKAVLLPGGLAILFFILGPEAFFYHWRKARSSQPDIAVTNNIPG</sequence>
<comment type="caution">
    <text evidence="2">The sequence shown here is derived from an EMBL/GenBank/DDBJ whole genome shotgun (WGS) entry which is preliminary data.</text>
</comment>
<keyword evidence="1" id="KW-0812">Transmembrane</keyword>
<dbReference type="EMBL" id="JXYA01000016">
    <property type="protein sequence ID" value="KJZ10165.1"/>
    <property type="molecule type" value="Genomic_DNA"/>
</dbReference>
<feature type="transmembrane region" description="Helical" evidence="1">
    <location>
        <begin position="5"/>
        <end position="23"/>
    </location>
</feature>
<dbReference type="OrthoDB" id="6315285at2"/>
<gene>
    <name evidence="2" type="ORF">TW77_08020</name>
</gene>
<keyword evidence="1" id="KW-0472">Membrane</keyword>
<feature type="transmembrane region" description="Helical" evidence="1">
    <location>
        <begin position="29"/>
        <end position="49"/>
    </location>
</feature>
<accession>A0A0F4QSE0</accession>
<protein>
    <submittedName>
        <fullName evidence="2">Uncharacterized protein</fullName>
    </submittedName>
</protein>
<dbReference type="AlphaFoldDB" id="A0A0F4QSE0"/>